<proteinExistence type="predicted"/>
<dbReference type="AlphaFoldDB" id="A0A5P6P0S0"/>
<dbReference type="RefSeq" id="WP_015687317.1">
    <property type="nucleotide sequence ID" value="NZ_CP044543.1"/>
</dbReference>
<name>A0A5P6P0S0_9BRAD</name>
<sequence>MSTKRSAGPSPEGIARSERQRAAAEEGARAMADAERQSFDVRKNMARLRELREAKEIADANLRASLPAPVPKKRAKKSPR</sequence>
<accession>A0A5P6P0S0</accession>
<reference evidence="3" key="1">
    <citation type="submission" date="2019-10" db="EMBL/GenBank/DDBJ databases">
        <title>Complete Genome Sequence of Bradyrhizobium betae type strain PL7HG1T.</title>
        <authorList>
            <person name="Bromfield E.S.P."/>
            <person name="Cloutier S."/>
        </authorList>
    </citation>
    <scope>NUCLEOTIDE SEQUENCE [LARGE SCALE GENOMIC DNA]</scope>
    <source>
        <strain evidence="3">PL7HG1</strain>
    </source>
</reference>
<feature type="region of interest" description="Disordered" evidence="1">
    <location>
        <begin position="1"/>
        <end position="36"/>
    </location>
</feature>
<evidence type="ECO:0000313" key="3">
    <source>
        <dbReference type="Proteomes" id="UP000325641"/>
    </source>
</evidence>
<organism evidence="2 3">
    <name type="scientific">Bradyrhizobium betae</name>
    <dbReference type="NCBI Taxonomy" id="244734"/>
    <lineage>
        <taxon>Bacteria</taxon>
        <taxon>Pseudomonadati</taxon>
        <taxon>Pseudomonadota</taxon>
        <taxon>Alphaproteobacteria</taxon>
        <taxon>Hyphomicrobiales</taxon>
        <taxon>Nitrobacteraceae</taxon>
        <taxon>Bradyrhizobium</taxon>
    </lineage>
</organism>
<feature type="compositionally biased region" description="Basic and acidic residues" evidence="1">
    <location>
        <begin position="15"/>
        <end position="36"/>
    </location>
</feature>
<gene>
    <name evidence="2" type="ORF">F8237_04270</name>
</gene>
<dbReference type="EMBL" id="CP044543">
    <property type="protein sequence ID" value="QFI71654.1"/>
    <property type="molecule type" value="Genomic_DNA"/>
</dbReference>
<evidence type="ECO:0000256" key="1">
    <source>
        <dbReference type="SAM" id="MobiDB-lite"/>
    </source>
</evidence>
<feature type="compositionally biased region" description="Basic residues" evidence="1">
    <location>
        <begin position="71"/>
        <end position="80"/>
    </location>
</feature>
<evidence type="ECO:0000313" key="2">
    <source>
        <dbReference type="EMBL" id="QFI71654.1"/>
    </source>
</evidence>
<dbReference type="OrthoDB" id="8141496at2"/>
<dbReference type="Proteomes" id="UP000325641">
    <property type="component" value="Chromosome"/>
</dbReference>
<protein>
    <submittedName>
        <fullName evidence="2">Transcriptional regulator</fullName>
    </submittedName>
</protein>
<dbReference type="KEGG" id="bbet:F8237_04270"/>
<feature type="region of interest" description="Disordered" evidence="1">
    <location>
        <begin position="56"/>
        <end position="80"/>
    </location>
</feature>